<keyword evidence="6" id="KW-1185">Reference proteome</keyword>
<dbReference type="InterPro" id="IPR051814">
    <property type="entry name" value="NAD(P)H-dep_FMN_reductase"/>
</dbReference>
<keyword evidence="3 5" id="KW-0560">Oxidoreductase</keyword>
<evidence type="ECO:0000313" key="6">
    <source>
        <dbReference type="Proteomes" id="UP000276349"/>
    </source>
</evidence>
<evidence type="ECO:0000256" key="1">
    <source>
        <dbReference type="ARBA" id="ARBA00022630"/>
    </source>
</evidence>
<dbReference type="NCBIfam" id="TIGR03567">
    <property type="entry name" value="FMN_reduc_SsuE"/>
    <property type="match status" value="1"/>
</dbReference>
<accession>A0A431URW3</accession>
<dbReference type="Proteomes" id="UP000276349">
    <property type="component" value="Unassembled WGS sequence"/>
</dbReference>
<evidence type="ECO:0000313" key="5">
    <source>
        <dbReference type="EMBL" id="RTQ93093.1"/>
    </source>
</evidence>
<dbReference type="GO" id="GO:0052873">
    <property type="term" value="F:FMN reductase (NADPH) activity"/>
    <property type="evidence" value="ECO:0007669"/>
    <property type="project" value="UniProtKB-EC"/>
</dbReference>
<name>A0A431URW3_9BACI</name>
<gene>
    <name evidence="5" type="primary">ssuE</name>
    <name evidence="5" type="ORF">EKG35_09760</name>
</gene>
<dbReference type="Gene3D" id="3.40.50.360">
    <property type="match status" value="1"/>
</dbReference>
<dbReference type="Pfam" id="PF03358">
    <property type="entry name" value="FMN_red"/>
    <property type="match status" value="1"/>
</dbReference>
<dbReference type="PANTHER" id="PTHR43408">
    <property type="entry name" value="FMN REDUCTASE (NADPH)"/>
    <property type="match status" value="1"/>
</dbReference>
<reference evidence="5 6" key="1">
    <citation type="submission" date="2018-12" db="EMBL/GenBank/DDBJ databases">
        <authorList>
            <person name="Yu L."/>
        </authorList>
    </citation>
    <scope>NUCLEOTIDE SEQUENCE [LARGE SCALE GENOMIC DNA]</scope>
    <source>
        <strain evidence="5 6">S5H2222</strain>
    </source>
</reference>
<sequence>MVRGVLINGNHKKQSRLSGVHQYILDYFMKAQVHVQSIFVHDLPAEDLIKANFSSEEVKHANLLVADANFIIILTPIYKASFSGILKTYLDLLPQKILVGKKVIPVAVGGSLAHLLALEYTLKPVLSVLGATEVFNSVYIVDKQIERLEDGSYRIEEEALTRLTNELQVVLSSRAFV</sequence>
<evidence type="ECO:0000259" key="4">
    <source>
        <dbReference type="Pfam" id="PF03358"/>
    </source>
</evidence>
<dbReference type="InterPro" id="IPR005025">
    <property type="entry name" value="FMN_Rdtase-like_dom"/>
</dbReference>
<organism evidence="5 6">
    <name type="scientific">Lysinibacillus telephonicus</name>
    <dbReference type="NCBI Taxonomy" id="1714840"/>
    <lineage>
        <taxon>Bacteria</taxon>
        <taxon>Bacillati</taxon>
        <taxon>Bacillota</taxon>
        <taxon>Bacilli</taxon>
        <taxon>Bacillales</taxon>
        <taxon>Bacillaceae</taxon>
        <taxon>Lysinibacillus</taxon>
    </lineage>
</organism>
<keyword evidence="1" id="KW-0285">Flavoprotein</keyword>
<dbReference type="EMBL" id="RXNR01000023">
    <property type="protein sequence ID" value="RTQ93093.1"/>
    <property type="molecule type" value="Genomic_DNA"/>
</dbReference>
<dbReference type="OrthoDB" id="1643408at2"/>
<dbReference type="RefSeq" id="WP_126294267.1">
    <property type="nucleotide sequence ID" value="NZ_CP155468.1"/>
</dbReference>
<protein>
    <submittedName>
        <fullName evidence="5">FMN reductase (NADPH)</fullName>
        <ecNumber evidence="5">1.5.1.38</ecNumber>
    </submittedName>
</protein>
<dbReference type="EC" id="1.5.1.38" evidence="5"/>
<evidence type="ECO:0000256" key="2">
    <source>
        <dbReference type="ARBA" id="ARBA00022643"/>
    </source>
</evidence>
<feature type="domain" description="NADPH-dependent FMN reductase-like" evidence="4">
    <location>
        <begin position="5"/>
        <end position="143"/>
    </location>
</feature>
<keyword evidence="2" id="KW-0288">FMN</keyword>
<dbReference type="InterPro" id="IPR020048">
    <property type="entry name" value="NADPH-dep_FMN_reduc_SsuE"/>
</dbReference>
<dbReference type="GO" id="GO:0046306">
    <property type="term" value="P:alkanesulfonate catabolic process"/>
    <property type="evidence" value="ECO:0007669"/>
    <property type="project" value="InterPro"/>
</dbReference>
<dbReference type="SUPFAM" id="SSF52218">
    <property type="entry name" value="Flavoproteins"/>
    <property type="match status" value="1"/>
</dbReference>
<comment type="caution">
    <text evidence="5">The sequence shown here is derived from an EMBL/GenBank/DDBJ whole genome shotgun (WGS) entry which is preliminary data.</text>
</comment>
<proteinExistence type="predicted"/>
<evidence type="ECO:0000256" key="3">
    <source>
        <dbReference type="ARBA" id="ARBA00023002"/>
    </source>
</evidence>
<dbReference type="PANTHER" id="PTHR43408:SF1">
    <property type="entry name" value="FMN REDUCTASE (NADPH)"/>
    <property type="match status" value="1"/>
</dbReference>
<dbReference type="AlphaFoldDB" id="A0A431URW3"/>
<dbReference type="InterPro" id="IPR029039">
    <property type="entry name" value="Flavoprotein-like_sf"/>
</dbReference>